<name>A0A420I7Q8_9PEZI</name>
<sequence>MSSPLLTALFEPPIAITDVKPGSDLVNGQRSMIKAIYLYQSSLGLQFSTILLGLQSINRSDSNSRNSTNSSYSSPASFVHPIASTTFVSDIISSNPESRPILSILVSI</sequence>
<accession>A0A420I7Q8</accession>
<evidence type="ECO:0000313" key="2">
    <source>
        <dbReference type="Proteomes" id="UP000286134"/>
    </source>
</evidence>
<dbReference type="EMBL" id="MCFK01000430">
    <property type="protein sequence ID" value="RKF65695.1"/>
    <property type="molecule type" value="Genomic_DNA"/>
</dbReference>
<gene>
    <name evidence="1" type="ORF">OnM2_004024</name>
</gene>
<comment type="caution">
    <text evidence="1">The sequence shown here is derived from an EMBL/GenBank/DDBJ whole genome shotgun (WGS) entry which is preliminary data.</text>
</comment>
<organism evidence="1 2">
    <name type="scientific">Erysiphe neolycopersici</name>
    <dbReference type="NCBI Taxonomy" id="212602"/>
    <lineage>
        <taxon>Eukaryota</taxon>
        <taxon>Fungi</taxon>
        <taxon>Dikarya</taxon>
        <taxon>Ascomycota</taxon>
        <taxon>Pezizomycotina</taxon>
        <taxon>Leotiomycetes</taxon>
        <taxon>Erysiphales</taxon>
        <taxon>Erysiphaceae</taxon>
        <taxon>Erysiphe</taxon>
    </lineage>
</organism>
<dbReference type="AlphaFoldDB" id="A0A420I7Q8"/>
<evidence type="ECO:0000313" key="1">
    <source>
        <dbReference type="EMBL" id="RKF65695.1"/>
    </source>
</evidence>
<protein>
    <submittedName>
        <fullName evidence="1">Uncharacterized protein</fullName>
    </submittedName>
</protein>
<reference evidence="1 2" key="1">
    <citation type="journal article" date="2018" name="BMC Genomics">
        <title>Comparative genome analyses reveal sequence features reflecting distinct modes of host-adaptation between dicot and monocot powdery mildew.</title>
        <authorList>
            <person name="Wu Y."/>
            <person name="Ma X."/>
            <person name="Pan Z."/>
            <person name="Kale S.D."/>
            <person name="Song Y."/>
            <person name="King H."/>
            <person name="Zhang Q."/>
            <person name="Presley C."/>
            <person name="Deng X."/>
            <person name="Wei C.I."/>
            <person name="Xiao S."/>
        </authorList>
    </citation>
    <scope>NUCLEOTIDE SEQUENCE [LARGE SCALE GENOMIC DNA]</scope>
    <source>
        <strain evidence="1">UMSG2</strain>
    </source>
</reference>
<dbReference type="Proteomes" id="UP000286134">
    <property type="component" value="Unassembled WGS sequence"/>
</dbReference>
<keyword evidence="2" id="KW-1185">Reference proteome</keyword>
<proteinExistence type="predicted"/>